<dbReference type="EMBL" id="CP097332">
    <property type="protein sequence ID" value="UQX88536.1"/>
    <property type="molecule type" value="Genomic_DNA"/>
</dbReference>
<reference evidence="8" key="1">
    <citation type="journal article" date="2018" name="Int. J. Syst. Evol. Microbiol.">
        <title>Jatrophihabitans telluris sp. nov., isolated from sediment soil of lava forest wetlands and the emended description of the genus Jatrophihabitans.</title>
        <authorList>
            <person name="Lee K.C."/>
            <person name="Suh M.K."/>
            <person name="Eom M.K."/>
            <person name="Kim K.K."/>
            <person name="Kim J.S."/>
            <person name="Kim D.S."/>
            <person name="Ko S.H."/>
            <person name="Shin Y.K."/>
            <person name="Lee J.S."/>
        </authorList>
    </citation>
    <scope>NUCLEOTIDE SEQUENCE</scope>
    <source>
        <strain evidence="8">N237</strain>
    </source>
</reference>
<keyword evidence="4 7" id="KW-1133">Transmembrane helix</keyword>
<keyword evidence="5 7" id="KW-0472">Membrane</keyword>
<dbReference type="Proteomes" id="UP001056336">
    <property type="component" value="Chromosome"/>
</dbReference>
<dbReference type="SUPFAM" id="SSF103473">
    <property type="entry name" value="MFS general substrate transporter"/>
    <property type="match status" value="1"/>
</dbReference>
<feature type="region of interest" description="Disordered" evidence="6">
    <location>
        <begin position="1"/>
        <end position="35"/>
    </location>
</feature>
<feature type="transmembrane region" description="Helical" evidence="7">
    <location>
        <begin position="430"/>
        <end position="450"/>
    </location>
</feature>
<feature type="transmembrane region" description="Helical" evidence="7">
    <location>
        <begin position="213"/>
        <end position="238"/>
    </location>
</feature>
<dbReference type="PANTHER" id="PTHR23513">
    <property type="entry name" value="INTEGRAL MEMBRANE EFFLUX PROTEIN-RELATED"/>
    <property type="match status" value="1"/>
</dbReference>
<dbReference type="CDD" id="cd06173">
    <property type="entry name" value="MFS_MefA_like"/>
    <property type="match status" value="1"/>
</dbReference>
<organism evidence="8 9">
    <name type="scientific">Jatrophihabitans telluris</name>
    <dbReference type="NCBI Taxonomy" id="2038343"/>
    <lineage>
        <taxon>Bacteria</taxon>
        <taxon>Bacillati</taxon>
        <taxon>Actinomycetota</taxon>
        <taxon>Actinomycetes</taxon>
        <taxon>Jatrophihabitantales</taxon>
        <taxon>Jatrophihabitantaceae</taxon>
        <taxon>Jatrophihabitans</taxon>
    </lineage>
</organism>
<feature type="transmembrane region" description="Helical" evidence="7">
    <location>
        <begin position="121"/>
        <end position="140"/>
    </location>
</feature>
<evidence type="ECO:0000256" key="6">
    <source>
        <dbReference type="SAM" id="MobiDB-lite"/>
    </source>
</evidence>
<feature type="transmembrane region" description="Helical" evidence="7">
    <location>
        <begin position="345"/>
        <end position="364"/>
    </location>
</feature>
<evidence type="ECO:0000256" key="2">
    <source>
        <dbReference type="ARBA" id="ARBA00022475"/>
    </source>
</evidence>
<keyword evidence="2" id="KW-1003">Cell membrane</keyword>
<feature type="transmembrane region" description="Helical" evidence="7">
    <location>
        <begin position="312"/>
        <end position="333"/>
    </location>
</feature>
<accession>A0ABY4QZU3</accession>
<proteinExistence type="predicted"/>
<evidence type="ECO:0000256" key="5">
    <source>
        <dbReference type="ARBA" id="ARBA00023136"/>
    </source>
</evidence>
<feature type="transmembrane region" description="Helical" evidence="7">
    <location>
        <begin position="283"/>
        <end position="300"/>
    </location>
</feature>
<sequence length="456" mass="47513">MARSESIPTHDPTIGTPGQAGQDGQARRAAGPRRLSGTGLGRLLALPGLRRLLGARLSGQFADGVFQASLAGAVLFNPERQAHAADIAAGFAVLLLPYSVLGPFAGVLLDRWWRQRVLRNANLIRAVLVCGVAAEIALGVHGQPFYLSALVVISINRFVLSALSASLPHVVDPERLITANALSTTSGAVATSVGGGVAIGLRALFGGDNAGSAAVSAGSAVFYLAAATLAAAFAVADLGPDDLTRDRRETVRSVLRGLAAGGAHVRSHPSVVRAFAVISVHRFAYGVTAITTLLLYRNYFSDEGFFRAGLPGLAQVVAAIAVGGGLAAVVTPWAARRLGFTRWPAVLLIFAGIVELLLGLPFRLQTFLPAAAMLGFSAQGIKICVDTLVAQRVQDDFRGRVFSLYDTLFNLLFVSAAVLTALLLPESGRSVLAVTVIAVVYLAVGVGYYASHDEDA</sequence>
<evidence type="ECO:0000313" key="8">
    <source>
        <dbReference type="EMBL" id="UQX88536.1"/>
    </source>
</evidence>
<dbReference type="Gene3D" id="1.20.1250.20">
    <property type="entry name" value="MFS general substrate transporter like domains"/>
    <property type="match status" value="1"/>
</dbReference>
<evidence type="ECO:0000256" key="1">
    <source>
        <dbReference type="ARBA" id="ARBA00004651"/>
    </source>
</evidence>
<gene>
    <name evidence="8" type="ORF">M6D93_00685</name>
</gene>
<dbReference type="InterPro" id="IPR011701">
    <property type="entry name" value="MFS"/>
</dbReference>
<feature type="transmembrane region" description="Helical" evidence="7">
    <location>
        <begin position="87"/>
        <end position="109"/>
    </location>
</feature>
<protein>
    <submittedName>
        <fullName evidence="8">MFS transporter</fullName>
    </submittedName>
</protein>
<dbReference type="Pfam" id="PF07690">
    <property type="entry name" value="MFS_1"/>
    <property type="match status" value="1"/>
</dbReference>
<reference evidence="8" key="2">
    <citation type="submission" date="2022-05" db="EMBL/GenBank/DDBJ databases">
        <authorList>
            <person name="Kim J.-S."/>
            <person name="Lee K."/>
            <person name="Suh M."/>
            <person name="Eom M."/>
            <person name="Kim J.-S."/>
            <person name="Kim D.-S."/>
            <person name="Ko S.-H."/>
            <person name="Shin Y."/>
            <person name="Lee J.-S."/>
        </authorList>
    </citation>
    <scope>NUCLEOTIDE SEQUENCE</scope>
    <source>
        <strain evidence="8">N237</strain>
    </source>
</reference>
<dbReference type="PANTHER" id="PTHR23513:SF17">
    <property type="entry name" value="MEMBRANE PROTEIN"/>
    <property type="match status" value="1"/>
</dbReference>
<evidence type="ECO:0000256" key="7">
    <source>
        <dbReference type="SAM" id="Phobius"/>
    </source>
</evidence>
<keyword evidence="3 7" id="KW-0812">Transmembrane</keyword>
<dbReference type="RefSeq" id="WP_249772132.1">
    <property type="nucleotide sequence ID" value="NZ_CP097332.1"/>
</dbReference>
<evidence type="ECO:0000256" key="4">
    <source>
        <dbReference type="ARBA" id="ARBA00022989"/>
    </source>
</evidence>
<evidence type="ECO:0000313" key="9">
    <source>
        <dbReference type="Proteomes" id="UP001056336"/>
    </source>
</evidence>
<feature type="transmembrane region" description="Helical" evidence="7">
    <location>
        <begin position="179"/>
        <end position="201"/>
    </location>
</feature>
<evidence type="ECO:0000256" key="3">
    <source>
        <dbReference type="ARBA" id="ARBA00022692"/>
    </source>
</evidence>
<comment type="subcellular location">
    <subcellularLocation>
        <location evidence="1">Cell membrane</location>
        <topology evidence="1">Multi-pass membrane protein</topology>
    </subcellularLocation>
</comment>
<feature type="transmembrane region" description="Helical" evidence="7">
    <location>
        <begin position="146"/>
        <end position="167"/>
    </location>
</feature>
<feature type="transmembrane region" description="Helical" evidence="7">
    <location>
        <begin position="402"/>
        <end position="424"/>
    </location>
</feature>
<name>A0ABY4QZU3_9ACTN</name>
<keyword evidence="9" id="KW-1185">Reference proteome</keyword>
<dbReference type="InterPro" id="IPR036259">
    <property type="entry name" value="MFS_trans_sf"/>
</dbReference>
<feature type="compositionally biased region" description="Low complexity" evidence="6">
    <location>
        <begin position="17"/>
        <end position="35"/>
    </location>
</feature>